<dbReference type="EMBL" id="AFZC02000003">
    <property type="protein sequence ID" value="EHL12653.1"/>
    <property type="molecule type" value="Genomic_DNA"/>
</dbReference>
<sequence>MRSIYLDNSASTKVYPDVAELMCKTMLADYGNPSAKHIMGVEAEKYYRESREEIAETLKVKAKEILFTSGGTESDNMALIGGCFAKMRQGKHIISSAIEHPAIYKALEFLESHGFEISILPVDEKGHISLNELEKTIRDDTVMVSIMTVNNEMGAVEDIHAIGELIKKKNPNCLFHTDAIQAYGKMILHPKKDFVDLLSVSGHKLHGPKGIGFLFIDEKVKINPILFGGGQQGGLRSGTLNIPGIAGMGLAAKMVYQDFPKKIEKLYELKDYFIEELEKLPEVKVNSEKGKASAPQIVSASFYGIKSEVLLHALEEKGIYVSSGSACSSNHPGISGTLKAIGLTDKELDSTLRFSFSFLTEKYELTDTIDALKELLPMLRKFYKA</sequence>
<dbReference type="GO" id="GO:0031071">
    <property type="term" value="F:cysteine desulfurase activity"/>
    <property type="evidence" value="ECO:0007669"/>
    <property type="project" value="UniProtKB-ARBA"/>
</dbReference>
<comment type="cofactor">
    <cofactor evidence="1 7">
        <name>pyridoxal 5'-phosphate</name>
        <dbReference type="ChEBI" id="CHEBI:597326"/>
    </cofactor>
</comment>
<feature type="domain" description="Aminotransferase class V" evidence="8">
    <location>
        <begin position="4"/>
        <end position="364"/>
    </location>
</feature>
<dbReference type="PANTHER" id="PTHR11601:SF50">
    <property type="entry name" value="CYSTEINE DESULFURASE ISCS 2-RELATED"/>
    <property type="match status" value="1"/>
</dbReference>
<dbReference type="PATRIC" id="fig|796943.3.peg.590"/>
<comment type="similarity">
    <text evidence="2">Belongs to the class-V pyridoxal-phosphate-dependent aminotransferase family. NifS/IscS subfamily.</text>
</comment>
<dbReference type="Pfam" id="PF00266">
    <property type="entry name" value="Aminotran_5"/>
    <property type="match status" value="1"/>
</dbReference>
<proteinExistence type="inferred from homology"/>
<dbReference type="InterPro" id="IPR020578">
    <property type="entry name" value="Aminotrans_V_PyrdxlP_BS"/>
</dbReference>
<reference evidence="9" key="1">
    <citation type="submission" date="2011-08" db="EMBL/GenBank/DDBJ databases">
        <authorList>
            <consortium name="The Broad Institute Genome Sequencing Platform"/>
            <person name="Earl A."/>
            <person name="Ward D."/>
            <person name="Feldgarden M."/>
            <person name="Gevers D."/>
            <person name="Sizova M."/>
            <person name="Hazen A."/>
            <person name="Epstein S."/>
            <person name="Young S.K."/>
            <person name="Zeng Q."/>
            <person name="Gargeya S."/>
            <person name="Fitzgerald M."/>
            <person name="Haas B."/>
            <person name="Abouelleil A."/>
            <person name="Alvarado L."/>
            <person name="Arachchi H.M."/>
            <person name="Berlin A."/>
            <person name="Brown A."/>
            <person name="Chapman S.B."/>
            <person name="Chen Z."/>
            <person name="Dunbar C."/>
            <person name="Freedman E."/>
            <person name="Gearin G."/>
            <person name="Gellesch M."/>
            <person name="Goldberg J."/>
            <person name="Griggs A."/>
            <person name="Gujja S."/>
            <person name="Heiman D."/>
            <person name="Howarth C."/>
            <person name="Larson L."/>
            <person name="Lui A."/>
            <person name="MacDonald P.J.P."/>
            <person name="Montmayeur A."/>
            <person name="Murphy C."/>
            <person name="Neiman D."/>
            <person name="Pearson M."/>
            <person name="Priest M."/>
            <person name="Roberts A."/>
            <person name="Saif S."/>
            <person name="Shea T."/>
            <person name="Shenoy N."/>
            <person name="Sisk P."/>
            <person name="Stolte C."/>
            <person name="Sykes S."/>
            <person name="Wortman J."/>
            <person name="Nusbaum C."/>
            <person name="Birren B."/>
        </authorList>
    </citation>
    <scope>NUCLEOTIDE SEQUENCE</scope>
    <source>
        <strain evidence="9">ACB1</strain>
    </source>
</reference>
<keyword evidence="10" id="KW-1185">Reference proteome</keyword>
<evidence type="ECO:0000256" key="7">
    <source>
        <dbReference type="RuleBase" id="RU004504"/>
    </source>
</evidence>
<keyword evidence="6" id="KW-0411">Iron-sulfur</keyword>
<dbReference type="InterPro" id="IPR016454">
    <property type="entry name" value="Cysteine_dSase"/>
</dbReference>
<dbReference type="PANTHER" id="PTHR11601">
    <property type="entry name" value="CYSTEINE DESULFURYLASE FAMILY MEMBER"/>
    <property type="match status" value="1"/>
</dbReference>
<evidence type="ECO:0000313" key="10">
    <source>
        <dbReference type="Proteomes" id="UP000018461"/>
    </source>
</evidence>
<dbReference type="STRING" id="796943.HMPREF9625_00207"/>
<dbReference type="InterPro" id="IPR015424">
    <property type="entry name" value="PyrdxlP-dep_Trfase"/>
</dbReference>
<reference evidence="9" key="2">
    <citation type="submission" date="2013-03" db="EMBL/GenBank/DDBJ databases">
        <title>The Genome Sequence of Oribacterium sp. ACB1.</title>
        <authorList>
            <consortium name="The Broad Institute Genomics Platform"/>
            <consortium name="The Broad Institute Genome Sequencing Center for Infectious Disease"/>
            <person name="Earl A."/>
            <person name="Ward D."/>
            <person name="Feldgarden M."/>
            <person name="Gevers D."/>
            <person name="Sizova M."/>
            <person name="Hazen A."/>
            <person name="Epstein S."/>
            <person name="Walker B."/>
            <person name="Young S."/>
            <person name="Zeng Q."/>
            <person name="Gargeya S."/>
            <person name="Fitzgerald M."/>
            <person name="Haas B."/>
            <person name="Abouelleil A."/>
            <person name="Allen A.W."/>
            <person name="Alvarado L."/>
            <person name="Arachchi H.M."/>
            <person name="Berlin A.M."/>
            <person name="Chapman S.B."/>
            <person name="Gainer-Dewar J."/>
            <person name="Goldberg J."/>
            <person name="Griggs A."/>
            <person name="Gujja S."/>
            <person name="Hansen M."/>
            <person name="Howarth C."/>
            <person name="Imamovic A."/>
            <person name="Ireland A."/>
            <person name="Larimer J."/>
            <person name="McCowan C."/>
            <person name="Murphy C."/>
            <person name="Pearson M."/>
            <person name="Poon T.W."/>
            <person name="Priest M."/>
            <person name="Roberts A."/>
            <person name="Saif S."/>
            <person name="Shea T."/>
            <person name="Sisk P."/>
            <person name="Sykes S."/>
            <person name="Wortman J."/>
            <person name="Nusbaum C."/>
            <person name="Birren B."/>
        </authorList>
    </citation>
    <scope>NUCLEOTIDE SEQUENCE [LARGE SCALE GENOMIC DNA]</scope>
    <source>
        <strain evidence="9">ACB1</strain>
    </source>
</reference>
<protein>
    <recommendedName>
        <fullName evidence="8">Aminotransferase class V domain-containing protein</fullName>
    </recommendedName>
</protein>
<evidence type="ECO:0000256" key="1">
    <source>
        <dbReference type="ARBA" id="ARBA00001933"/>
    </source>
</evidence>
<evidence type="ECO:0000256" key="6">
    <source>
        <dbReference type="ARBA" id="ARBA00023014"/>
    </source>
</evidence>
<dbReference type="FunFam" id="3.40.640.10:FF:000084">
    <property type="entry name" value="IscS-like cysteine desulfurase"/>
    <property type="match status" value="1"/>
</dbReference>
<dbReference type="Gene3D" id="1.10.260.50">
    <property type="match status" value="1"/>
</dbReference>
<dbReference type="Gene3D" id="3.90.1150.10">
    <property type="entry name" value="Aspartate Aminotransferase, domain 1"/>
    <property type="match status" value="1"/>
</dbReference>
<evidence type="ECO:0000256" key="4">
    <source>
        <dbReference type="ARBA" id="ARBA00022898"/>
    </source>
</evidence>
<dbReference type="GO" id="GO:0051536">
    <property type="term" value="F:iron-sulfur cluster binding"/>
    <property type="evidence" value="ECO:0007669"/>
    <property type="project" value="UniProtKB-KW"/>
</dbReference>
<dbReference type="HOGENOM" id="CLU_003433_0_0_9"/>
<dbReference type="InterPro" id="IPR015421">
    <property type="entry name" value="PyrdxlP-dep_Trfase_major"/>
</dbReference>
<dbReference type="SUPFAM" id="SSF53383">
    <property type="entry name" value="PLP-dependent transferases"/>
    <property type="match status" value="1"/>
</dbReference>
<evidence type="ECO:0000259" key="8">
    <source>
        <dbReference type="Pfam" id="PF00266"/>
    </source>
</evidence>
<organism evidence="9 10">
    <name type="scientific">Oribacterium parvum ACB1</name>
    <dbReference type="NCBI Taxonomy" id="796943"/>
    <lineage>
        <taxon>Bacteria</taxon>
        <taxon>Bacillati</taxon>
        <taxon>Bacillota</taxon>
        <taxon>Clostridia</taxon>
        <taxon>Lachnospirales</taxon>
        <taxon>Lachnospiraceae</taxon>
        <taxon>Oribacterium</taxon>
    </lineage>
</organism>
<dbReference type="PROSITE" id="PS00595">
    <property type="entry name" value="AA_TRANSFER_CLASS_5"/>
    <property type="match status" value="1"/>
</dbReference>
<comment type="caution">
    <text evidence="9">The sequence shown here is derived from an EMBL/GenBank/DDBJ whole genome shotgun (WGS) entry which is preliminary data.</text>
</comment>
<evidence type="ECO:0000313" key="9">
    <source>
        <dbReference type="EMBL" id="EHL12653.1"/>
    </source>
</evidence>
<dbReference type="RefSeq" id="WP_009534077.1">
    <property type="nucleotide sequence ID" value="NZ_KE148312.1"/>
</dbReference>
<dbReference type="InterPro" id="IPR015422">
    <property type="entry name" value="PyrdxlP-dep_Trfase_small"/>
</dbReference>
<dbReference type="GO" id="GO:0046872">
    <property type="term" value="F:metal ion binding"/>
    <property type="evidence" value="ECO:0007669"/>
    <property type="project" value="UniProtKB-KW"/>
</dbReference>
<dbReference type="Proteomes" id="UP000018461">
    <property type="component" value="Unassembled WGS sequence"/>
</dbReference>
<evidence type="ECO:0000256" key="3">
    <source>
        <dbReference type="ARBA" id="ARBA00022723"/>
    </source>
</evidence>
<dbReference type="Gene3D" id="3.40.640.10">
    <property type="entry name" value="Type I PLP-dependent aspartate aminotransferase-like (Major domain)"/>
    <property type="match status" value="1"/>
</dbReference>
<keyword evidence="3" id="KW-0479">Metal-binding</keyword>
<dbReference type="InterPro" id="IPR000192">
    <property type="entry name" value="Aminotrans_V_dom"/>
</dbReference>
<gene>
    <name evidence="9" type="ORF">HMPREF9625_00207</name>
</gene>
<dbReference type="PIRSF" id="PIRSF005572">
    <property type="entry name" value="NifS"/>
    <property type="match status" value="1"/>
</dbReference>
<evidence type="ECO:0000256" key="5">
    <source>
        <dbReference type="ARBA" id="ARBA00023004"/>
    </source>
</evidence>
<name>G9WLJ8_9FIRM</name>
<accession>G9WLJ8</accession>
<dbReference type="AlphaFoldDB" id="G9WLJ8"/>
<keyword evidence="4" id="KW-0663">Pyridoxal phosphate</keyword>
<evidence type="ECO:0000256" key="2">
    <source>
        <dbReference type="ARBA" id="ARBA00006490"/>
    </source>
</evidence>
<keyword evidence="5" id="KW-0408">Iron</keyword>